<evidence type="ECO:0000313" key="3">
    <source>
        <dbReference type="Proteomes" id="UP001597216"/>
    </source>
</evidence>
<dbReference type="SUPFAM" id="SSF111369">
    <property type="entry name" value="HlyD-like secretion proteins"/>
    <property type="match status" value="2"/>
</dbReference>
<comment type="caution">
    <text evidence="2">The sequence shown here is derived from an EMBL/GenBank/DDBJ whole genome shotgun (WGS) entry which is preliminary data.</text>
</comment>
<reference evidence="3" key="1">
    <citation type="journal article" date="2019" name="Int. J. Syst. Evol. Microbiol.">
        <title>The Global Catalogue of Microorganisms (GCM) 10K type strain sequencing project: providing services to taxonomists for standard genome sequencing and annotation.</title>
        <authorList>
            <consortium name="The Broad Institute Genomics Platform"/>
            <consortium name="The Broad Institute Genome Sequencing Center for Infectious Disease"/>
            <person name="Wu L."/>
            <person name="Ma J."/>
        </authorList>
    </citation>
    <scope>NUCLEOTIDE SEQUENCE [LARGE SCALE GENOMIC DNA]</scope>
    <source>
        <strain evidence="3">CCUG 55074</strain>
    </source>
</reference>
<feature type="domain" description="Multidrug resistance protein MdtA-like barrel-sandwich hybrid" evidence="1">
    <location>
        <begin position="46"/>
        <end position="92"/>
    </location>
</feature>
<dbReference type="RefSeq" id="WP_377354755.1">
    <property type="nucleotide sequence ID" value="NZ_JBHTLQ010000080.1"/>
</dbReference>
<dbReference type="EMBL" id="JBHTLQ010000080">
    <property type="protein sequence ID" value="MFD1192796.1"/>
    <property type="molecule type" value="Genomic_DNA"/>
</dbReference>
<dbReference type="PANTHER" id="PTHR30438">
    <property type="entry name" value="36 KDA ANTIGEN-RELATED"/>
    <property type="match status" value="1"/>
</dbReference>
<accession>A0ABW3T8Q8</accession>
<keyword evidence="3" id="KW-1185">Reference proteome</keyword>
<dbReference type="InterPro" id="IPR058625">
    <property type="entry name" value="MdtA-like_BSH"/>
</dbReference>
<sequence>MRQRLLVLALLACAALLVAGLVLAPRLAPPKVLSGYVEGEALYMAAPVSGALAKASVQRGDRVTAGQDLFVIDPAQVDAQRSQAEAQVAAAAAQAQDARKGQRPVELAVYDANVAAAEARARDALASLNRIRPLAAQGVYARARLDDAQAAYDAAAAQVAAAKRQRQA</sequence>
<protein>
    <submittedName>
        <fullName evidence="2">Biotin/lipoyl-binding protein</fullName>
    </submittedName>
</protein>
<gene>
    <name evidence="2" type="ORF">ACFQ27_19565</name>
</gene>
<feature type="non-terminal residue" evidence="2">
    <location>
        <position position="168"/>
    </location>
</feature>
<evidence type="ECO:0000313" key="2">
    <source>
        <dbReference type="EMBL" id="MFD1192796.1"/>
    </source>
</evidence>
<dbReference type="Proteomes" id="UP001597216">
    <property type="component" value="Unassembled WGS sequence"/>
</dbReference>
<organism evidence="2 3">
    <name type="scientific">Phenylobacterium conjunctum</name>
    <dbReference type="NCBI Taxonomy" id="1298959"/>
    <lineage>
        <taxon>Bacteria</taxon>
        <taxon>Pseudomonadati</taxon>
        <taxon>Pseudomonadota</taxon>
        <taxon>Alphaproteobacteria</taxon>
        <taxon>Caulobacterales</taxon>
        <taxon>Caulobacteraceae</taxon>
        <taxon>Phenylobacterium</taxon>
    </lineage>
</organism>
<dbReference type="Gene3D" id="2.40.50.100">
    <property type="match status" value="1"/>
</dbReference>
<dbReference type="Pfam" id="PF25917">
    <property type="entry name" value="BSH_RND"/>
    <property type="match status" value="1"/>
</dbReference>
<dbReference type="PANTHER" id="PTHR30438:SF2">
    <property type="entry name" value="MEMBRANE PROTEIN"/>
    <property type="match status" value="1"/>
</dbReference>
<proteinExistence type="predicted"/>
<dbReference type="Gene3D" id="1.10.287.470">
    <property type="entry name" value="Helix hairpin bin"/>
    <property type="match status" value="2"/>
</dbReference>
<evidence type="ECO:0000259" key="1">
    <source>
        <dbReference type="Pfam" id="PF25917"/>
    </source>
</evidence>
<name>A0ABW3T8Q8_9CAUL</name>